<evidence type="ECO:0000313" key="2">
    <source>
        <dbReference type="Proteomes" id="UP000185146"/>
    </source>
</evidence>
<sequence>MGAGLPAKQAPRWMAPAVPVFAGEPAPTMIAVGQNDRYGSKAPSYLLRSGVTTKPLGNLGMK</sequence>
<accession>A0A1L5PRN9</accession>
<dbReference type="AlphaFoldDB" id="A0A1L5PRN9"/>
<gene>
    <name evidence="1" type="ORF">BL240_15815</name>
</gene>
<name>A0A1L5PRN9_PSEPU</name>
<dbReference type="EMBL" id="CP018743">
    <property type="protein sequence ID" value="APO82842.1"/>
    <property type="molecule type" value="Genomic_DNA"/>
</dbReference>
<evidence type="ECO:0000313" key="1">
    <source>
        <dbReference type="EMBL" id="APO82842.1"/>
    </source>
</evidence>
<protein>
    <submittedName>
        <fullName evidence="1">Uncharacterized protein</fullName>
    </submittedName>
</protein>
<dbReference type="Proteomes" id="UP000185146">
    <property type="component" value="Chromosome"/>
</dbReference>
<proteinExistence type="predicted"/>
<organism evidence="1 2">
    <name type="scientific">Pseudomonas putida</name>
    <name type="common">Arthrobacter siderocapsulatus</name>
    <dbReference type="NCBI Taxonomy" id="303"/>
    <lineage>
        <taxon>Bacteria</taxon>
        <taxon>Pseudomonadati</taxon>
        <taxon>Pseudomonadota</taxon>
        <taxon>Gammaproteobacteria</taxon>
        <taxon>Pseudomonadales</taxon>
        <taxon>Pseudomonadaceae</taxon>
        <taxon>Pseudomonas</taxon>
    </lineage>
</organism>
<reference evidence="1 2" key="1">
    <citation type="submission" date="2016-12" db="EMBL/GenBank/DDBJ databases">
        <title>Draft Genome Sequence of Mercury Resistant Pseudomonas DRA525.</title>
        <authorList>
            <person name="Drace K.M."/>
        </authorList>
    </citation>
    <scope>NUCLEOTIDE SEQUENCE [LARGE SCALE GENOMIC DNA]</scope>
    <source>
        <strain evidence="1 2">DRA525</strain>
    </source>
</reference>